<feature type="compositionally biased region" description="Basic and acidic residues" evidence="1">
    <location>
        <begin position="273"/>
        <end position="316"/>
    </location>
</feature>
<dbReference type="AlphaFoldDB" id="A0A836GNC8"/>
<dbReference type="CDD" id="cd06257">
    <property type="entry name" value="DnaJ"/>
    <property type="match status" value="2"/>
</dbReference>
<dbReference type="GeneID" id="94175257"/>
<evidence type="ECO:0000256" key="1">
    <source>
        <dbReference type="SAM" id="MobiDB-lite"/>
    </source>
</evidence>
<reference evidence="3 4" key="1">
    <citation type="submission" date="2021-02" db="EMBL/GenBank/DDBJ databases">
        <title>Leishmania (Mundinia) enrietti genome sequencing and assembly.</title>
        <authorList>
            <person name="Almutairi H."/>
            <person name="Gatherer D."/>
        </authorList>
    </citation>
    <scope>NUCLEOTIDE SEQUENCE [LARGE SCALE GENOMIC DNA]</scope>
    <source>
        <strain evidence="3">CUR178</strain>
    </source>
</reference>
<proteinExistence type="predicted"/>
<feature type="domain" description="J" evidence="2">
    <location>
        <begin position="170"/>
        <end position="239"/>
    </location>
</feature>
<dbReference type="Pfam" id="PF00226">
    <property type="entry name" value="DnaJ"/>
    <property type="match status" value="1"/>
</dbReference>
<dbReference type="Gene3D" id="1.10.287.110">
    <property type="entry name" value="DnaJ domain"/>
    <property type="match status" value="2"/>
</dbReference>
<organism evidence="3 4">
    <name type="scientific">Leishmania enriettii</name>
    <dbReference type="NCBI Taxonomy" id="5663"/>
    <lineage>
        <taxon>Eukaryota</taxon>
        <taxon>Discoba</taxon>
        <taxon>Euglenozoa</taxon>
        <taxon>Kinetoplastea</taxon>
        <taxon>Metakinetoplastina</taxon>
        <taxon>Trypanosomatida</taxon>
        <taxon>Trypanosomatidae</taxon>
        <taxon>Leishmaniinae</taxon>
        <taxon>Leishmania</taxon>
    </lineage>
</organism>
<name>A0A836GNC8_LEIEN</name>
<sequence length="333" mass="37203">MSEAQQAAEIARLLACEARKASPFEFLQLDIATCELNDVNRQYRRIALLLHPDKCHLSSAADAFHAAEKVHKSLSQESIFYHLKRAYQRQQDRLAEEGTSGTATASRTVPAAAFSSDAGVTAGQKRAREMEAVLPPIAFGSLTQLAASGLSSEAQKAAEIRRLLQCKATDYFIILDVDPSICTVADVDRRYRKMAQALHPDKCQLPHVQDAFTVFEKAHKELADEKKLIRFKVAFEQQRKKESALKAAASQGGMRSSGGDTASGFGPDEGMTAEERLQKRRMEALRDQQLEAARLGEEAARRRKLKEEKEKEETALAAELERQRKEWNDLQLF</sequence>
<feature type="region of interest" description="Disordered" evidence="1">
    <location>
        <begin position="244"/>
        <end position="316"/>
    </location>
</feature>
<keyword evidence="4" id="KW-1185">Reference proteome</keyword>
<dbReference type="InterPro" id="IPR036869">
    <property type="entry name" value="J_dom_sf"/>
</dbReference>
<dbReference type="RefSeq" id="XP_067695406.1">
    <property type="nucleotide sequence ID" value="XM_067839747.1"/>
</dbReference>
<dbReference type="SMART" id="SM00271">
    <property type="entry name" value="DnaJ"/>
    <property type="match status" value="2"/>
</dbReference>
<gene>
    <name evidence="3" type="ORF">CUR178_08113</name>
</gene>
<dbReference type="InterPro" id="IPR001623">
    <property type="entry name" value="DnaJ_domain"/>
</dbReference>
<protein>
    <recommendedName>
        <fullName evidence="2">J domain-containing protein</fullName>
    </recommendedName>
</protein>
<comment type="caution">
    <text evidence="3">The sequence shown here is derived from an EMBL/GenBank/DDBJ whole genome shotgun (WGS) entry which is preliminary data.</text>
</comment>
<accession>A0A836GNC8</accession>
<dbReference type="EMBL" id="JAFHKP010000008">
    <property type="protein sequence ID" value="KAG5485142.1"/>
    <property type="molecule type" value="Genomic_DNA"/>
</dbReference>
<evidence type="ECO:0000313" key="3">
    <source>
        <dbReference type="EMBL" id="KAG5485142.1"/>
    </source>
</evidence>
<evidence type="ECO:0000313" key="4">
    <source>
        <dbReference type="Proteomes" id="UP000674179"/>
    </source>
</evidence>
<feature type="domain" description="J" evidence="2">
    <location>
        <begin position="22"/>
        <end position="91"/>
    </location>
</feature>
<evidence type="ECO:0000259" key="2">
    <source>
        <dbReference type="PROSITE" id="PS50076"/>
    </source>
</evidence>
<dbReference type="Proteomes" id="UP000674179">
    <property type="component" value="Chromosome 8"/>
</dbReference>
<dbReference type="PROSITE" id="PS50076">
    <property type="entry name" value="DNAJ_2"/>
    <property type="match status" value="2"/>
</dbReference>
<dbReference type="KEGG" id="lenr:94175257"/>
<dbReference type="SUPFAM" id="SSF46565">
    <property type="entry name" value="Chaperone J-domain"/>
    <property type="match status" value="2"/>
</dbReference>
<dbReference type="PANTHER" id="PTHR46620:SF1">
    <property type="entry name" value="J DOMAIN-CONTAINING PROTEIN SPF31"/>
    <property type="match status" value="1"/>
</dbReference>
<dbReference type="OrthoDB" id="10250354at2759"/>
<dbReference type="PANTHER" id="PTHR46620">
    <property type="entry name" value="J DOMAIN-CONTAINING PROTEIN SPF31"/>
    <property type="match status" value="1"/>
</dbReference>